<gene>
    <name evidence="2" type="ORF">IRL76_04970</name>
</gene>
<feature type="transmembrane region" description="Helical" evidence="1">
    <location>
        <begin position="185"/>
        <end position="207"/>
    </location>
</feature>
<accession>A0A7S8F6D1</accession>
<name>A0A7S8F6D1_9SPHN</name>
<dbReference type="AlphaFoldDB" id="A0A7S8F6D1"/>
<reference evidence="2 3" key="1">
    <citation type="submission" date="2020-11" db="EMBL/GenBank/DDBJ databases">
        <title>The genome sequence of Erythrobacter sp. 6D36.</title>
        <authorList>
            <person name="Liu Y."/>
        </authorList>
    </citation>
    <scope>NUCLEOTIDE SEQUENCE [LARGE SCALE GENOMIC DNA]</scope>
    <source>
        <strain evidence="2 3">6D36</strain>
    </source>
</reference>
<evidence type="ECO:0000313" key="2">
    <source>
        <dbReference type="EMBL" id="QPC99892.1"/>
    </source>
</evidence>
<feature type="transmembrane region" description="Helical" evidence="1">
    <location>
        <begin position="65"/>
        <end position="87"/>
    </location>
</feature>
<dbReference type="EMBL" id="CP064654">
    <property type="protein sequence ID" value="QPC99892.1"/>
    <property type="molecule type" value="Genomic_DNA"/>
</dbReference>
<dbReference type="RefSeq" id="WP_200983687.1">
    <property type="nucleotide sequence ID" value="NZ_CP064654.1"/>
</dbReference>
<feature type="transmembrane region" description="Helical" evidence="1">
    <location>
        <begin position="24"/>
        <end position="44"/>
    </location>
</feature>
<evidence type="ECO:0008006" key="4">
    <source>
        <dbReference type="Google" id="ProtNLM"/>
    </source>
</evidence>
<feature type="transmembrane region" description="Helical" evidence="1">
    <location>
        <begin position="134"/>
        <end position="152"/>
    </location>
</feature>
<feature type="transmembrane region" description="Helical" evidence="1">
    <location>
        <begin position="159"/>
        <end position="179"/>
    </location>
</feature>
<evidence type="ECO:0000313" key="3">
    <source>
        <dbReference type="Proteomes" id="UP000594459"/>
    </source>
</evidence>
<keyword evidence="1" id="KW-0472">Membrane</keyword>
<evidence type="ECO:0000256" key="1">
    <source>
        <dbReference type="SAM" id="Phobius"/>
    </source>
</evidence>
<sequence>MYIGHFATAFAARAITDESPRLGTLFIAAQAIDWLFFTFAIVGIEKLRIVPGITRMNPLDLYHMPITHSLLGTIAIAIAFGGAVYYASRNVVASTWAAIVVASHWLLDLLVHRPDLTLAGTGPKLGLGLWNQPAIEMPLELGLVLLTFIWYVKRTKGPLVPPLVLLGTMLLFQAINWFGPQPEEAGIAIYLTALLSFGILTALAFWLDETRWHKNRVGLAVASARR</sequence>
<keyword evidence="3" id="KW-1185">Reference proteome</keyword>
<keyword evidence="1" id="KW-1133">Transmembrane helix</keyword>
<protein>
    <recommendedName>
        <fullName evidence="4">Metal-dependent hydrolase</fullName>
    </recommendedName>
</protein>
<dbReference type="Proteomes" id="UP000594459">
    <property type="component" value="Chromosome"/>
</dbReference>
<organism evidence="2 3">
    <name type="scientific">Qipengyuania soli</name>
    <dbReference type="NCBI Taxonomy" id="2782568"/>
    <lineage>
        <taxon>Bacteria</taxon>
        <taxon>Pseudomonadati</taxon>
        <taxon>Pseudomonadota</taxon>
        <taxon>Alphaproteobacteria</taxon>
        <taxon>Sphingomonadales</taxon>
        <taxon>Erythrobacteraceae</taxon>
        <taxon>Qipengyuania</taxon>
    </lineage>
</organism>
<keyword evidence="1" id="KW-0812">Transmembrane</keyword>
<proteinExistence type="predicted"/>
<dbReference type="KEGG" id="qso:IRL76_04970"/>